<proteinExistence type="predicted"/>
<dbReference type="NCBIfam" id="TIGR04268">
    <property type="entry name" value="FxSxx-COOH"/>
    <property type="match status" value="1"/>
</dbReference>
<sequence>MLRETSGPEYVSDLVDITDLPMDALEDLPDTVLASVLHDVRFPSGESYAAFSSALL</sequence>
<gene>
    <name evidence="1" type="primary">fxsA</name>
    <name evidence="1" type="ORF">G3I71_17405</name>
</gene>
<comment type="caution">
    <text evidence="1">The sequence shown here is derived from an EMBL/GenBank/DDBJ whole genome shotgun (WGS) entry which is preliminary data.</text>
</comment>
<organism evidence="1">
    <name type="scientific">Streptomyces sp. SID12501</name>
    <dbReference type="NCBI Taxonomy" id="2706042"/>
    <lineage>
        <taxon>Bacteria</taxon>
        <taxon>Bacillati</taxon>
        <taxon>Actinomycetota</taxon>
        <taxon>Actinomycetes</taxon>
        <taxon>Kitasatosporales</taxon>
        <taxon>Streptomycetaceae</taxon>
        <taxon>Streptomyces</taxon>
    </lineage>
</organism>
<name>A0A6B3BT81_9ACTN</name>
<protein>
    <submittedName>
        <fullName evidence="1">FXSXX-COOH protein</fullName>
    </submittedName>
</protein>
<reference evidence="1" key="1">
    <citation type="submission" date="2020-01" db="EMBL/GenBank/DDBJ databases">
        <title>Insect and environment-associated Actinomycetes.</title>
        <authorList>
            <person name="Currrie C."/>
            <person name="Chevrette M."/>
            <person name="Carlson C."/>
            <person name="Stubbendieck R."/>
            <person name="Wendt-Pienkowski E."/>
        </authorList>
    </citation>
    <scope>NUCLEOTIDE SEQUENCE</scope>
    <source>
        <strain evidence="1">SID12501</strain>
    </source>
</reference>
<dbReference type="AlphaFoldDB" id="A0A6B3BT81"/>
<dbReference type="EMBL" id="JAAGLU010000013">
    <property type="protein sequence ID" value="NEC87565.1"/>
    <property type="molecule type" value="Genomic_DNA"/>
</dbReference>
<accession>A0A6B3BT81</accession>
<evidence type="ECO:0000313" key="1">
    <source>
        <dbReference type="EMBL" id="NEC87565.1"/>
    </source>
</evidence>
<dbReference type="InterPro" id="IPR026334">
    <property type="entry name" value="FxSxx-COOH"/>
</dbReference>